<name>A0A2H0XTA5_UNCSA</name>
<organism evidence="1 2">
    <name type="scientific">Candidatus Saganbacteria bacterium CG08_land_8_20_14_0_20_45_16</name>
    <dbReference type="NCBI Taxonomy" id="2014293"/>
    <lineage>
        <taxon>Bacteria</taxon>
        <taxon>Bacillati</taxon>
        <taxon>Saganbacteria</taxon>
    </lineage>
</organism>
<dbReference type="EMBL" id="PEYM01000147">
    <property type="protein sequence ID" value="PIS28163.1"/>
    <property type="molecule type" value="Genomic_DNA"/>
</dbReference>
<dbReference type="PANTHER" id="PTHR21262:SF31">
    <property type="entry name" value="GTP PYROPHOSPHOKINASE"/>
    <property type="match status" value="1"/>
</dbReference>
<dbReference type="Pfam" id="PF13328">
    <property type="entry name" value="HD_4"/>
    <property type="match status" value="1"/>
</dbReference>
<reference evidence="1 2" key="1">
    <citation type="submission" date="2017-09" db="EMBL/GenBank/DDBJ databases">
        <title>Depth-based differentiation of microbial function through sediment-hosted aquifers and enrichment of novel symbionts in the deep terrestrial subsurface.</title>
        <authorList>
            <person name="Probst A.J."/>
            <person name="Ladd B."/>
            <person name="Jarett J.K."/>
            <person name="Geller-Mcgrath D.E."/>
            <person name="Sieber C.M."/>
            <person name="Emerson J.B."/>
            <person name="Anantharaman K."/>
            <person name="Thomas B.C."/>
            <person name="Malmstrom R."/>
            <person name="Stieglmeier M."/>
            <person name="Klingl A."/>
            <person name="Woyke T."/>
            <person name="Ryan C.M."/>
            <person name="Banfield J.F."/>
        </authorList>
    </citation>
    <scope>NUCLEOTIDE SEQUENCE [LARGE SCALE GENOMIC DNA]</scope>
    <source>
        <strain evidence="1">CG08_land_8_20_14_0_20_45_16</strain>
    </source>
</reference>
<proteinExistence type="predicted"/>
<dbReference type="GO" id="GO:0005886">
    <property type="term" value="C:plasma membrane"/>
    <property type="evidence" value="ECO:0007669"/>
    <property type="project" value="TreeGrafter"/>
</dbReference>
<gene>
    <name evidence="1" type="ORF">COT42_08790</name>
</gene>
<sequence>MAASALDLWVAILKLADNPHNIRTINSVAAVRGRPKAEEIARETLAVYAPLAHILGIRDIRNKLEEPAYDFLYPEDMAQIRAMIERKEKADRN</sequence>
<comment type="caution">
    <text evidence="1">The sequence shown here is derived from an EMBL/GenBank/DDBJ whole genome shotgun (WGS) entry which is preliminary data.</text>
</comment>
<dbReference type="Gene3D" id="1.10.3210.10">
    <property type="entry name" value="Hypothetical protein af1432"/>
    <property type="match status" value="1"/>
</dbReference>
<dbReference type="SUPFAM" id="SSF109604">
    <property type="entry name" value="HD-domain/PDEase-like"/>
    <property type="match status" value="1"/>
</dbReference>
<dbReference type="PANTHER" id="PTHR21262">
    <property type="entry name" value="GUANOSINE-3',5'-BIS DIPHOSPHATE 3'-PYROPHOSPHOHYDROLASE"/>
    <property type="match status" value="1"/>
</dbReference>
<dbReference type="Proteomes" id="UP000231343">
    <property type="component" value="Unassembled WGS sequence"/>
</dbReference>
<evidence type="ECO:0000313" key="1">
    <source>
        <dbReference type="EMBL" id="PIS28163.1"/>
    </source>
</evidence>
<protein>
    <submittedName>
        <fullName evidence="1">Uncharacterized protein</fullName>
    </submittedName>
</protein>
<evidence type="ECO:0000313" key="2">
    <source>
        <dbReference type="Proteomes" id="UP000231343"/>
    </source>
</evidence>
<accession>A0A2H0XTA5</accession>
<dbReference type="AlphaFoldDB" id="A0A2H0XTA5"/>